<sequence length="862" mass="90539">MSSNRNAADTRRTTSEVGRLEVSAVQDGRPHDGQLTATAPGIPADDPPSVNIIAADHTPPSGLPDAAPLPDPLPVWQDPSLPVDRRVEDLLPRLSLEEKVAQLYGVWVGGNSTGDDLAPHQHEMVNEAPDWRDVIGAGLGQLTRAFGTAPVEPADGARALARMQEEITAANRFGIPAVAHEECLTGFMTWKATVYPTPLAWGATFDPALVERMAAQIGTSMRRVGVHQGLAPVLDVIRDPRWGRTEESIGEDPYLVATIGTAYVRGLQSTGVIATLKHFVGYSASRAGRNFAPVGVGPRELADVLLPPFEMALRDGGAGSVMHAYTEIDGVPPAADPELLTRLLRDEWGFTGTVVADYFGISFLQRLHSVAADLAEAGALALAAGVDVELPAAHCYGAPLIAAVRAGTVPEALVDRAATRVLRQKCELGLLDPDWSPLPAALTAGADRVNGDGPATGDPGVDLDPPSHRALARELAEESVVLLANSGTLPLRPESRIALVGPLADSVTGMLGCYTFPSHVGSQHPELPDGVEIPTLLAALRDELPGTSVTHVVGAPIDGTGAADDLAAAIESARHADVCVAVLGDRAGLFGNGTSGEGSDAADLRLLPPQAELLDALLDTGTPVVLVLLAGRPYALGEWADRLAAIVQAFFPGEEGGPAVARVLSGRVCPSGRLPVSVPHGPAGQPASYLTPALGRRTEVSSVDPTPLFPFGHGLSYTEFVWPEVRVDGVVPVADQPVEVPTDGAVTVSVAVRNTGDREGTEVVQLYLHDPVAQVTRPVVRLIGYARVTLAPGQTGQVDFDVHADLTSFTGRQGHQIVEPGDLELRLSASSAEHRHTVAVRLVGPERQVGLDRRRVCEVALR</sequence>
<evidence type="ECO:0000259" key="4">
    <source>
        <dbReference type="SMART" id="SM01217"/>
    </source>
</evidence>
<feature type="region of interest" description="Disordered" evidence="3">
    <location>
        <begin position="1"/>
        <end position="51"/>
    </location>
</feature>
<reference evidence="5 6" key="1">
    <citation type="submission" date="2024-01" db="EMBL/GenBank/DDBJ databases">
        <title>Genome insights into Plantactinospora sonchi sp. nov.</title>
        <authorList>
            <person name="Wang L."/>
        </authorList>
    </citation>
    <scope>NUCLEOTIDE SEQUENCE [LARGE SCALE GENOMIC DNA]</scope>
    <source>
        <strain evidence="5 6">NEAU-QY2</strain>
    </source>
</reference>
<dbReference type="PRINTS" id="PR00133">
    <property type="entry name" value="GLHYDRLASE3"/>
</dbReference>
<dbReference type="PANTHER" id="PTHR42715:SF10">
    <property type="entry name" value="BETA-GLUCOSIDASE"/>
    <property type="match status" value="1"/>
</dbReference>
<dbReference type="InterPro" id="IPR026891">
    <property type="entry name" value="Fn3-like"/>
</dbReference>
<evidence type="ECO:0000256" key="2">
    <source>
        <dbReference type="ARBA" id="ARBA00022801"/>
    </source>
</evidence>
<protein>
    <submittedName>
        <fullName evidence="5">Glycoside hydrolase family 3 N-terminal domain-containing protein</fullName>
    </submittedName>
</protein>
<evidence type="ECO:0000256" key="1">
    <source>
        <dbReference type="ARBA" id="ARBA00005336"/>
    </source>
</evidence>
<evidence type="ECO:0000313" key="6">
    <source>
        <dbReference type="Proteomes" id="UP001332243"/>
    </source>
</evidence>
<dbReference type="InterPro" id="IPR002772">
    <property type="entry name" value="Glyco_hydro_3_C"/>
</dbReference>
<comment type="caution">
    <text evidence="5">The sequence shown here is derived from an EMBL/GenBank/DDBJ whole genome shotgun (WGS) entry which is preliminary data.</text>
</comment>
<dbReference type="InterPro" id="IPR001764">
    <property type="entry name" value="Glyco_hydro_3_N"/>
</dbReference>
<dbReference type="SUPFAM" id="SSF52279">
    <property type="entry name" value="Beta-D-glucan exohydrolase, C-terminal domain"/>
    <property type="match status" value="1"/>
</dbReference>
<accession>A0ABU7RTU3</accession>
<comment type="similarity">
    <text evidence="1">Belongs to the glycosyl hydrolase 3 family.</text>
</comment>
<name>A0ABU7RTU3_9ACTN</name>
<evidence type="ECO:0000313" key="5">
    <source>
        <dbReference type="EMBL" id="MEE6259865.1"/>
    </source>
</evidence>
<dbReference type="InterPro" id="IPR017853">
    <property type="entry name" value="GH"/>
</dbReference>
<keyword evidence="2 5" id="KW-0378">Hydrolase</keyword>
<dbReference type="GO" id="GO:0016787">
    <property type="term" value="F:hydrolase activity"/>
    <property type="evidence" value="ECO:0007669"/>
    <property type="project" value="UniProtKB-KW"/>
</dbReference>
<dbReference type="Gene3D" id="2.60.40.10">
    <property type="entry name" value="Immunoglobulins"/>
    <property type="match status" value="1"/>
</dbReference>
<dbReference type="Proteomes" id="UP001332243">
    <property type="component" value="Unassembled WGS sequence"/>
</dbReference>
<organism evidence="5 6">
    <name type="scientific">Plantactinospora sonchi</name>
    <dbReference type="NCBI Taxonomy" id="1544735"/>
    <lineage>
        <taxon>Bacteria</taxon>
        <taxon>Bacillati</taxon>
        <taxon>Actinomycetota</taxon>
        <taxon>Actinomycetes</taxon>
        <taxon>Micromonosporales</taxon>
        <taxon>Micromonosporaceae</taxon>
        <taxon>Plantactinospora</taxon>
    </lineage>
</organism>
<feature type="domain" description="Fibronectin type III-like" evidence="4">
    <location>
        <begin position="762"/>
        <end position="831"/>
    </location>
</feature>
<dbReference type="InterPro" id="IPR013783">
    <property type="entry name" value="Ig-like_fold"/>
</dbReference>
<dbReference type="PANTHER" id="PTHR42715">
    <property type="entry name" value="BETA-GLUCOSIDASE"/>
    <property type="match status" value="1"/>
</dbReference>
<keyword evidence="6" id="KW-1185">Reference proteome</keyword>
<dbReference type="RefSeq" id="WP_331214982.1">
    <property type="nucleotide sequence ID" value="NZ_JAZGQK010000012.1"/>
</dbReference>
<dbReference type="Gene3D" id="3.40.50.1700">
    <property type="entry name" value="Glycoside hydrolase family 3 C-terminal domain"/>
    <property type="match status" value="1"/>
</dbReference>
<dbReference type="SUPFAM" id="SSF51445">
    <property type="entry name" value="(Trans)glycosidases"/>
    <property type="match status" value="1"/>
</dbReference>
<dbReference type="InterPro" id="IPR050288">
    <property type="entry name" value="Cellulose_deg_GH3"/>
</dbReference>
<dbReference type="InterPro" id="IPR036962">
    <property type="entry name" value="Glyco_hydro_3_N_sf"/>
</dbReference>
<dbReference type="SMART" id="SM01217">
    <property type="entry name" value="Fn3_like"/>
    <property type="match status" value="1"/>
</dbReference>
<dbReference type="Pfam" id="PF14310">
    <property type="entry name" value="Fn3-like"/>
    <property type="match status" value="1"/>
</dbReference>
<proteinExistence type="inferred from homology"/>
<dbReference type="Pfam" id="PF01915">
    <property type="entry name" value="Glyco_hydro_3_C"/>
    <property type="match status" value="1"/>
</dbReference>
<evidence type="ECO:0000256" key="3">
    <source>
        <dbReference type="SAM" id="MobiDB-lite"/>
    </source>
</evidence>
<dbReference type="Gene3D" id="3.20.20.300">
    <property type="entry name" value="Glycoside hydrolase, family 3, N-terminal domain"/>
    <property type="match status" value="1"/>
</dbReference>
<gene>
    <name evidence="5" type="ORF">V1633_15355</name>
</gene>
<dbReference type="Pfam" id="PF00933">
    <property type="entry name" value="Glyco_hydro_3"/>
    <property type="match status" value="1"/>
</dbReference>
<dbReference type="EMBL" id="JAZGQK010000012">
    <property type="protein sequence ID" value="MEE6259865.1"/>
    <property type="molecule type" value="Genomic_DNA"/>
</dbReference>
<dbReference type="InterPro" id="IPR036881">
    <property type="entry name" value="Glyco_hydro_3_C_sf"/>
</dbReference>